<evidence type="ECO:0000259" key="4">
    <source>
        <dbReference type="Pfam" id="PF16347"/>
    </source>
</evidence>
<protein>
    <submittedName>
        <fullName evidence="5">Sulfatase</fullName>
    </submittedName>
</protein>
<feature type="domain" description="N-sulphoglucosamine sulphohydrolase C-terminal" evidence="4">
    <location>
        <begin position="365"/>
        <end position="517"/>
    </location>
</feature>
<evidence type="ECO:0000313" key="6">
    <source>
        <dbReference type="Proteomes" id="UP001172083"/>
    </source>
</evidence>
<sequence length="536" mass="62303">MNRCEITFKLWVVVGLVLVSCQPAQEKAVQSKRPNIVFIMTDDHAYQAISAYGSNLINTPNIDRLAQEGMRFDKAFVTNSICSPSRAVILTGKHSHINGLRDNIQVFDSSQQTLPKLMQAAGYETAMIGKWHLKSTPTGFDFWKVLPGQGHYYHPEFRTPGGVVKETGYVTDVITDIALEWLGTKRDQEKPFMLMYQHKAPHREWWPAQNHLSDIGRQTYPEPPSLFDDYQNRGAAAREAEMRISDHMGLTNDNKIKPKIVDSLGFKDFLSWYSRAHLNDYNRMSDEEKANWEKVYGPINENFKNNTPQNDALTSWKYQRYMQDYLTSIRSVDENVGRLLQYLDSTGLAENTLVVYTSDQGFYLGEHGWFDKRFMYEESFRTPLIVRWPGKVKAGSINNNLVQNLDFAETFLEAVGAEIPGDMQGKSLLPLLTETSSEWRKSIYYHYYEYPGIHAVKRHYGVRTDRYKLIHFYHDIDEWELYDLEKDPHEMNNVFEDDIYFEVRQDMTAELRKLQEQYQDSDELAQQIMASDLDSN</sequence>
<evidence type="ECO:0000313" key="5">
    <source>
        <dbReference type="EMBL" id="MDN5211051.1"/>
    </source>
</evidence>
<organism evidence="5 6">
    <name type="scientific">Agaribacillus aureus</name>
    <dbReference type="NCBI Taxonomy" id="3051825"/>
    <lineage>
        <taxon>Bacteria</taxon>
        <taxon>Pseudomonadati</taxon>
        <taxon>Bacteroidota</taxon>
        <taxon>Cytophagia</taxon>
        <taxon>Cytophagales</taxon>
        <taxon>Splendidivirgaceae</taxon>
        <taxon>Agaribacillus</taxon>
    </lineage>
</organism>
<dbReference type="InterPro" id="IPR024607">
    <property type="entry name" value="Sulfatase_CS"/>
</dbReference>
<accession>A0ABT8L1A3</accession>
<dbReference type="InterPro" id="IPR017850">
    <property type="entry name" value="Alkaline_phosphatase_core_sf"/>
</dbReference>
<dbReference type="InterPro" id="IPR032506">
    <property type="entry name" value="SGSH_C"/>
</dbReference>
<proteinExistence type="inferred from homology"/>
<dbReference type="RefSeq" id="WP_346756387.1">
    <property type="nucleotide sequence ID" value="NZ_JAUJEB010000001.1"/>
</dbReference>
<reference evidence="5" key="1">
    <citation type="submission" date="2023-06" db="EMBL/GenBank/DDBJ databases">
        <title>Genomic of Agaribacillus aureum.</title>
        <authorList>
            <person name="Wang G."/>
        </authorList>
    </citation>
    <scope>NUCLEOTIDE SEQUENCE</scope>
    <source>
        <strain evidence="5">BMA12</strain>
    </source>
</reference>
<dbReference type="Gene3D" id="3.40.720.10">
    <property type="entry name" value="Alkaline Phosphatase, subunit A"/>
    <property type="match status" value="2"/>
</dbReference>
<dbReference type="PROSITE" id="PS00523">
    <property type="entry name" value="SULFATASE_1"/>
    <property type="match status" value="1"/>
</dbReference>
<dbReference type="PANTHER" id="PTHR43108:SF6">
    <property type="entry name" value="N-SULPHOGLUCOSAMINE SULPHOHYDROLASE"/>
    <property type="match status" value="1"/>
</dbReference>
<dbReference type="CDD" id="cd16031">
    <property type="entry name" value="G6S_like"/>
    <property type="match status" value="1"/>
</dbReference>
<name>A0ABT8L1A3_9BACT</name>
<dbReference type="PROSITE" id="PS51257">
    <property type="entry name" value="PROKAR_LIPOPROTEIN"/>
    <property type="match status" value="1"/>
</dbReference>
<evidence type="ECO:0000256" key="1">
    <source>
        <dbReference type="ARBA" id="ARBA00008779"/>
    </source>
</evidence>
<dbReference type="Proteomes" id="UP001172083">
    <property type="component" value="Unassembled WGS sequence"/>
</dbReference>
<dbReference type="PANTHER" id="PTHR43108">
    <property type="entry name" value="N-ACETYLGLUCOSAMINE-6-SULFATASE FAMILY MEMBER"/>
    <property type="match status" value="1"/>
</dbReference>
<gene>
    <name evidence="5" type="ORF">QQ020_03290</name>
</gene>
<keyword evidence="3" id="KW-0175">Coiled coil</keyword>
<evidence type="ECO:0000256" key="3">
    <source>
        <dbReference type="SAM" id="Coils"/>
    </source>
</evidence>
<dbReference type="PROSITE" id="PS00149">
    <property type="entry name" value="SULFATASE_2"/>
    <property type="match status" value="1"/>
</dbReference>
<dbReference type="Pfam" id="PF16347">
    <property type="entry name" value="SGSH_C"/>
    <property type="match status" value="1"/>
</dbReference>
<evidence type="ECO:0000256" key="2">
    <source>
        <dbReference type="ARBA" id="ARBA00022801"/>
    </source>
</evidence>
<dbReference type="SUPFAM" id="SSF53649">
    <property type="entry name" value="Alkaline phosphatase-like"/>
    <property type="match status" value="1"/>
</dbReference>
<comment type="similarity">
    <text evidence="1">Belongs to the sulfatase family.</text>
</comment>
<dbReference type="EMBL" id="JAUJEB010000001">
    <property type="protein sequence ID" value="MDN5211051.1"/>
    <property type="molecule type" value="Genomic_DNA"/>
</dbReference>
<keyword evidence="2" id="KW-0378">Hydrolase</keyword>
<feature type="coiled-coil region" evidence="3">
    <location>
        <begin position="504"/>
        <end position="531"/>
    </location>
</feature>
<comment type="caution">
    <text evidence="5">The sequence shown here is derived from an EMBL/GenBank/DDBJ whole genome shotgun (WGS) entry which is preliminary data.</text>
</comment>
<keyword evidence="6" id="KW-1185">Reference proteome</keyword>